<comment type="caution">
    <text evidence="3">The sequence shown here is derived from an EMBL/GenBank/DDBJ whole genome shotgun (WGS) entry which is preliminary data.</text>
</comment>
<dbReference type="SUPFAM" id="SSF81383">
    <property type="entry name" value="F-box domain"/>
    <property type="match status" value="1"/>
</dbReference>
<reference evidence="3" key="1">
    <citation type="submission" date="2020-09" db="EMBL/GenBank/DDBJ databases">
        <title>Genome-Enabled Discovery of Anthraquinone Biosynthesis in Senna tora.</title>
        <authorList>
            <person name="Kang S.-H."/>
            <person name="Pandey R.P."/>
            <person name="Lee C.-M."/>
            <person name="Sim J.-S."/>
            <person name="Jeong J.-T."/>
            <person name="Choi B.-S."/>
            <person name="Jung M."/>
            <person name="Ginzburg D."/>
            <person name="Zhao K."/>
            <person name="Won S.Y."/>
            <person name="Oh T.-J."/>
            <person name="Yu Y."/>
            <person name="Kim N.-H."/>
            <person name="Lee O.R."/>
            <person name="Lee T.-H."/>
            <person name="Bashyal P."/>
            <person name="Kim T.-S."/>
            <person name="Lee W.-H."/>
            <person name="Kawkins C."/>
            <person name="Kim C.-K."/>
            <person name="Kim J.S."/>
            <person name="Ahn B.O."/>
            <person name="Rhee S.Y."/>
            <person name="Sohng J.K."/>
        </authorList>
    </citation>
    <scope>NUCLEOTIDE SEQUENCE</scope>
    <source>
        <tissue evidence="3">Leaf</tissue>
    </source>
</reference>
<dbReference type="OrthoDB" id="1337467at2759"/>
<dbReference type="Pfam" id="PF12937">
    <property type="entry name" value="F-box-like"/>
    <property type="match status" value="1"/>
</dbReference>
<keyword evidence="4" id="KW-1185">Reference proteome</keyword>
<dbReference type="PANTHER" id="PTHR44259">
    <property type="entry name" value="OS07G0183000 PROTEIN-RELATED"/>
    <property type="match status" value="1"/>
</dbReference>
<dbReference type="InterPro" id="IPR001810">
    <property type="entry name" value="F-box_dom"/>
</dbReference>
<sequence length="418" mass="47898">MSVGWNELPPEIIQTICAKLINYADYIRFRCVCKIWRSSVPQTPHNLPPQLPWLMLPLSHSSTHQSRRAFFNLSNHKTLFLHLPHASHPRRCCGSSHGWLVLLDDTPEILLLNPLAGANLHLPPLHTFPNVVSFSFSNIGREYVLRNSHGHLYTRNLRQMRNSFLRKVVLSSTPSQTNQFMALAILGHTNLAFCKHGDDSWTFIDKAHNCWEDVVFHNGKFYAVKKGGTLAVLDIQDRFSPRLEIIEMTGQFQGDMQYLVFSRNELLFVARYLELEFNETENGSNLVYKTVGFNVSKMNWSASQWQKLDSLGDQMLFLGDNSSLSLCASDFPRCFGDCIYYTDDYSESNFDGAYGRYDLGIYKLWDRSIDPLPCYPPNVKSRLGCTQFLNIQAEVSAMSHEIELKYGQRYEEGLAVTD</sequence>
<organism evidence="3 4">
    <name type="scientific">Senna tora</name>
    <dbReference type="NCBI Taxonomy" id="362788"/>
    <lineage>
        <taxon>Eukaryota</taxon>
        <taxon>Viridiplantae</taxon>
        <taxon>Streptophyta</taxon>
        <taxon>Embryophyta</taxon>
        <taxon>Tracheophyta</taxon>
        <taxon>Spermatophyta</taxon>
        <taxon>Magnoliopsida</taxon>
        <taxon>eudicotyledons</taxon>
        <taxon>Gunneridae</taxon>
        <taxon>Pentapetalae</taxon>
        <taxon>rosids</taxon>
        <taxon>fabids</taxon>
        <taxon>Fabales</taxon>
        <taxon>Fabaceae</taxon>
        <taxon>Caesalpinioideae</taxon>
        <taxon>Cassia clade</taxon>
        <taxon>Senna</taxon>
    </lineage>
</organism>
<dbReference type="PANTHER" id="PTHR44259:SF114">
    <property type="entry name" value="OS06G0707300 PROTEIN"/>
    <property type="match status" value="1"/>
</dbReference>
<dbReference type="Proteomes" id="UP000634136">
    <property type="component" value="Unassembled WGS sequence"/>
</dbReference>
<proteinExistence type="predicted"/>
<dbReference type="AlphaFoldDB" id="A0A834TZP2"/>
<protein>
    <submittedName>
        <fullName evidence="3">F-box protein SKIP23-like</fullName>
    </submittedName>
</protein>
<feature type="domain" description="F-box" evidence="2">
    <location>
        <begin position="5"/>
        <end position="39"/>
    </location>
</feature>
<dbReference type="Gene3D" id="1.20.1280.50">
    <property type="match status" value="1"/>
</dbReference>
<dbReference type="InterPro" id="IPR036047">
    <property type="entry name" value="F-box-like_dom_sf"/>
</dbReference>
<name>A0A834TZP2_9FABA</name>
<dbReference type="SUPFAM" id="SSF63829">
    <property type="entry name" value="Calcium-dependent phosphotriesterase"/>
    <property type="match status" value="1"/>
</dbReference>
<gene>
    <name evidence="3" type="ORF">G2W53_011849</name>
</gene>
<dbReference type="Pfam" id="PF03478">
    <property type="entry name" value="Beta-prop_KIB1-4"/>
    <property type="match status" value="1"/>
</dbReference>
<dbReference type="EMBL" id="JAAIUW010000005">
    <property type="protein sequence ID" value="KAF7829516.1"/>
    <property type="molecule type" value="Genomic_DNA"/>
</dbReference>
<dbReference type="InterPro" id="IPR005174">
    <property type="entry name" value="KIB1-4_b-propeller"/>
</dbReference>
<feature type="domain" description="KIB1-4 beta-propeller" evidence="1">
    <location>
        <begin position="70"/>
        <end position="362"/>
    </location>
</feature>
<evidence type="ECO:0000313" key="4">
    <source>
        <dbReference type="Proteomes" id="UP000634136"/>
    </source>
</evidence>
<dbReference type="InterPro" id="IPR050942">
    <property type="entry name" value="F-box_BR-signaling"/>
</dbReference>
<evidence type="ECO:0000259" key="1">
    <source>
        <dbReference type="Pfam" id="PF03478"/>
    </source>
</evidence>
<evidence type="ECO:0000313" key="3">
    <source>
        <dbReference type="EMBL" id="KAF7829516.1"/>
    </source>
</evidence>
<evidence type="ECO:0000259" key="2">
    <source>
        <dbReference type="Pfam" id="PF12937"/>
    </source>
</evidence>
<accession>A0A834TZP2</accession>